<protein>
    <recommendedName>
        <fullName evidence="2">CopG family transcriptional regulator</fullName>
    </recommendedName>
</protein>
<sequence>MSEPAHTDKLSVTIPADLAEELRSRAGRGNVSAYVTQALVRQLEHDRLGDLLAELAEVHGPVSDEELARARAEWPHP</sequence>
<evidence type="ECO:0008006" key="2">
    <source>
        <dbReference type="Google" id="ProtNLM"/>
    </source>
</evidence>
<dbReference type="EMBL" id="CP158165">
    <property type="protein sequence ID" value="XBV28602.1"/>
    <property type="molecule type" value="Genomic_DNA"/>
</dbReference>
<reference evidence="1" key="1">
    <citation type="submission" date="2024-06" db="EMBL/GenBank/DDBJ databases">
        <title>Kribbella sp. strain HUAS MG21 genome sequences.</title>
        <authorList>
            <person name="Mo P."/>
        </authorList>
    </citation>
    <scope>NUCLEOTIDE SEQUENCE</scope>
    <source>
        <strain evidence="1">HUAS MG21</strain>
    </source>
</reference>
<proteinExistence type="predicted"/>
<evidence type="ECO:0000313" key="1">
    <source>
        <dbReference type="EMBL" id="XBV28602.1"/>
    </source>
</evidence>
<accession>A0AAU7TP56</accession>
<gene>
    <name evidence="1" type="ORF">ABN611_19655</name>
</gene>
<organism evidence="1">
    <name type="scientific">Kribbella sp. HUAS MG21</name>
    <dbReference type="NCBI Taxonomy" id="3160966"/>
    <lineage>
        <taxon>Bacteria</taxon>
        <taxon>Bacillati</taxon>
        <taxon>Actinomycetota</taxon>
        <taxon>Actinomycetes</taxon>
        <taxon>Propionibacteriales</taxon>
        <taxon>Kribbellaceae</taxon>
        <taxon>Kribbella</taxon>
    </lineage>
</organism>
<dbReference type="RefSeq" id="WP_350281353.1">
    <property type="nucleotide sequence ID" value="NZ_CP158165.1"/>
</dbReference>
<name>A0AAU7TP56_9ACTN</name>
<dbReference type="AlphaFoldDB" id="A0AAU7TP56"/>